<evidence type="ECO:0000313" key="2">
    <source>
        <dbReference type="Proteomes" id="UP000647836"/>
    </source>
</evidence>
<keyword evidence="2" id="KW-1185">Reference proteome</keyword>
<comment type="caution">
    <text evidence="1">The sequence shown here is derived from an EMBL/GenBank/DDBJ whole genome shotgun (WGS) entry which is preliminary data.</text>
</comment>
<proteinExistence type="predicted"/>
<sequence length="118" mass="12832">MYLELTTLSIFGYLGSLKAEFSRESGSEKEKDLPTAMDCTTLALVEAAPSQSTSLLVENQHCGVEEKGCHVRVASRREGTCSAAPVAQNEFSLNSAMPAVVTELPKCGLRQRLKFSLY</sequence>
<dbReference type="Proteomes" id="UP000647836">
    <property type="component" value="Unassembled WGS sequence"/>
</dbReference>
<gene>
    <name evidence="1" type="ORF">IQ229_20935</name>
</gene>
<name>A0ABR9U3S1_9NOSO</name>
<reference evidence="1 2" key="1">
    <citation type="submission" date="2020-10" db="EMBL/GenBank/DDBJ databases">
        <authorList>
            <person name="Castelo-Branco R."/>
            <person name="Eusebio N."/>
            <person name="Adriana R."/>
            <person name="Vieira A."/>
            <person name="Brugerolle De Fraissinette N."/>
            <person name="Rezende De Castro R."/>
            <person name="Schneider M.P."/>
            <person name="Vasconcelos V."/>
            <person name="Leao P.N."/>
        </authorList>
    </citation>
    <scope>NUCLEOTIDE SEQUENCE [LARGE SCALE GENOMIC DNA]</scope>
    <source>
        <strain evidence="1 2">LEGE 07299</strain>
    </source>
</reference>
<protein>
    <submittedName>
        <fullName evidence="1">Uncharacterized protein</fullName>
    </submittedName>
</protein>
<organism evidence="1 2">
    <name type="scientific">Nostoc cf. edaphicum LEGE 07299</name>
    <dbReference type="NCBI Taxonomy" id="2777974"/>
    <lineage>
        <taxon>Bacteria</taxon>
        <taxon>Bacillati</taxon>
        <taxon>Cyanobacteriota</taxon>
        <taxon>Cyanophyceae</taxon>
        <taxon>Nostocales</taxon>
        <taxon>Nostocaceae</taxon>
        <taxon>Nostoc</taxon>
    </lineage>
</organism>
<dbReference type="RefSeq" id="WP_228013615.1">
    <property type="nucleotide sequence ID" value="NZ_JADEXF010000804.1"/>
</dbReference>
<accession>A0ABR9U3S1</accession>
<evidence type="ECO:0000313" key="1">
    <source>
        <dbReference type="EMBL" id="MBE9107303.1"/>
    </source>
</evidence>
<dbReference type="EMBL" id="JADEXF010000804">
    <property type="protein sequence ID" value="MBE9107303.1"/>
    <property type="molecule type" value="Genomic_DNA"/>
</dbReference>